<gene>
    <name evidence="1" type="ORF">QFC20_001532</name>
</gene>
<organism evidence="1 2">
    <name type="scientific">Naganishia adeliensis</name>
    <dbReference type="NCBI Taxonomy" id="92952"/>
    <lineage>
        <taxon>Eukaryota</taxon>
        <taxon>Fungi</taxon>
        <taxon>Dikarya</taxon>
        <taxon>Basidiomycota</taxon>
        <taxon>Agaricomycotina</taxon>
        <taxon>Tremellomycetes</taxon>
        <taxon>Filobasidiales</taxon>
        <taxon>Filobasidiaceae</taxon>
        <taxon>Naganishia</taxon>
    </lineage>
</organism>
<comment type="caution">
    <text evidence="1">The sequence shown here is derived from an EMBL/GenBank/DDBJ whole genome shotgun (WGS) entry which is preliminary data.</text>
</comment>
<dbReference type="Proteomes" id="UP001230649">
    <property type="component" value="Unassembled WGS sequence"/>
</dbReference>
<name>A0ACC2WTA6_9TREE</name>
<sequence>MAVDADGLAPRISSRTKIPSIRAREAAEVLIPGPSTVTSVKKKRPVHRGPATTPTTGSTVTGFNAISMSPKVETGVRHDEEQEEERGADHGEQVEELWEKRVEQEKEPEPVLCVCRGPDDGMRPMIQCDHCDDWFHYTCVKVREAQVQLIDKFYCPPCIAESGGKLKITRTTDISYIGGYAASPPTSARAESIPRQASVSREPSQPLSPGASPVPSSYLSHSPQEASLPLFDAQEGVAAQVLKLTLSHREPVRLAPAPPGRSRHQSPPVASTSQPPLSPLPASSRKRKPATSSRKQRLARDSSPEPNMTAQNRVEERGDQHVVKKRKASMNGSSKRDGREGKASSRWYSEKESGVYDSPTHPTDSRRMKEKGKRPITEHDRDARGDLRYDSYASEGVIKGGSKSVPRKGKTKEKDMDEHSSAEHGRRIVGGGGKDTTGDEDAPQRKRKPMVSPKAPAATSAKRRPAPTKSRPTAPKASTSTLPATLTPEEIEAQKQAPIPGPSESAVRIHCLGKLQAAFVNVFMACFHALTHGKRVENVVVPGADARRMVNPAQIMNGDFMEVDPPIRITDPIVLDDDDAPVTASTNGNGKPLEATDSGIVNPVSSSIEIITGPNSSQQSVQHLPNGQASQVSVVEANNPVVETRDPTVVKKDAVTYAKEVEEALFEKLREFSRERRCWQAGAAYNLEGDLRQDLRMGFATRRISPSDLASMNSTDLASEERLKEMKQYEKEALKSLVRIDDAIPVKPLTKQMSLIIPFRDGNALPDVGRASSQKLPASAGTEDREHFESLISHYYDGKGGEPGSAQLAAPLLANLESTPAEESTGERIVWRGEISNPADAAHPNVKVIARQGGGPDYSSYPDVWTLLNPSSQITLAGRVPTQASIDYLEKNQLTNGRELIVVVFTSAEDDPVNCANFEALFEFHRNRDRHGVATPYGKLEAAPRGAAREMYLVPVRPDESYDFLDLMHTSSLPRTRTENMLLGIYLLDSTDEGIFPAHVLRNRITSPPAPTPTSGSALGHTPGLPLPSQNGMASPVIADIGPYV</sequence>
<keyword evidence="2" id="KW-1185">Reference proteome</keyword>
<reference evidence="1" key="1">
    <citation type="submission" date="2023-04" db="EMBL/GenBank/DDBJ databases">
        <title>Draft Genome sequencing of Naganishia species isolated from polar environments using Oxford Nanopore Technology.</title>
        <authorList>
            <person name="Leo P."/>
            <person name="Venkateswaran K."/>
        </authorList>
    </citation>
    <scope>NUCLEOTIDE SEQUENCE</scope>
    <source>
        <strain evidence="1">MNA-CCFEE 5262</strain>
    </source>
</reference>
<evidence type="ECO:0000313" key="2">
    <source>
        <dbReference type="Proteomes" id="UP001230649"/>
    </source>
</evidence>
<accession>A0ACC2WTA6</accession>
<protein>
    <submittedName>
        <fullName evidence="1">Uncharacterized protein</fullName>
    </submittedName>
</protein>
<evidence type="ECO:0000313" key="1">
    <source>
        <dbReference type="EMBL" id="KAJ9114389.1"/>
    </source>
</evidence>
<proteinExistence type="predicted"/>
<dbReference type="EMBL" id="JASBWS010000009">
    <property type="protein sequence ID" value="KAJ9114389.1"/>
    <property type="molecule type" value="Genomic_DNA"/>
</dbReference>